<dbReference type="Pfam" id="PF01042">
    <property type="entry name" value="Ribonuc_L-PSP"/>
    <property type="match status" value="1"/>
</dbReference>
<dbReference type="RefSeq" id="WP_145810632.1">
    <property type="nucleotide sequence ID" value="NZ_VIVK01000001.1"/>
</dbReference>
<dbReference type="InterPro" id="IPR006175">
    <property type="entry name" value="YjgF/YER057c/UK114"/>
</dbReference>
<dbReference type="PANTHER" id="PTHR11803">
    <property type="entry name" value="2-IMINOBUTANOATE/2-IMINOPROPANOATE DEAMINASE RIDA"/>
    <property type="match status" value="1"/>
</dbReference>
<dbReference type="PANTHER" id="PTHR11803:SF58">
    <property type="entry name" value="PROTEIN HMF1-RELATED"/>
    <property type="match status" value="1"/>
</dbReference>
<dbReference type="EMBL" id="VIVK01000001">
    <property type="protein sequence ID" value="TWD83758.1"/>
    <property type="molecule type" value="Genomic_DNA"/>
</dbReference>
<dbReference type="SUPFAM" id="SSF55298">
    <property type="entry name" value="YjgF-like"/>
    <property type="match status" value="1"/>
</dbReference>
<dbReference type="InterPro" id="IPR035959">
    <property type="entry name" value="RutC-like_sf"/>
</dbReference>
<reference evidence="2 3" key="1">
    <citation type="submission" date="2019-06" db="EMBL/GenBank/DDBJ databases">
        <title>Sequencing the genomes of 1000 actinobacteria strains.</title>
        <authorList>
            <person name="Klenk H.-P."/>
        </authorList>
    </citation>
    <scope>NUCLEOTIDE SEQUENCE [LARGE SCALE GENOMIC DNA]</scope>
    <source>
        <strain evidence="2 3">DSM 24683</strain>
    </source>
</reference>
<dbReference type="OrthoDB" id="3212792at2"/>
<keyword evidence="3" id="KW-1185">Reference proteome</keyword>
<dbReference type="AlphaFoldDB" id="A0A561BY46"/>
<dbReference type="GO" id="GO:0005829">
    <property type="term" value="C:cytosol"/>
    <property type="evidence" value="ECO:0007669"/>
    <property type="project" value="TreeGrafter"/>
</dbReference>
<dbReference type="GO" id="GO:0019239">
    <property type="term" value="F:deaminase activity"/>
    <property type="evidence" value="ECO:0007669"/>
    <property type="project" value="TreeGrafter"/>
</dbReference>
<organism evidence="2 3">
    <name type="scientific">Kribbella amoyensis</name>
    <dbReference type="NCBI Taxonomy" id="996641"/>
    <lineage>
        <taxon>Bacteria</taxon>
        <taxon>Bacillati</taxon>
        <taxon>Actinomycetota</taxon>
        <taxon>Actinomycetes</taxon>
        <taxon>Propionibacteriales</taxon>
        <taxon>Kribbellaceae</taxon>
        <taxon>Kribbella</taxon>
    </lineage>
</organism>
<dbReference type="Proteomes" id="UP000318380">
    <property type="component" value="Unassembled WGS sequence"/>
</dbReference>
<dbReference type="CDD" id="cd00448">
    <property type="entry name" value="YjgF_YER057c_UK114_family"/>
    <property type="match status" value="1"/>
</dbReference>
<accession>A0A561BY46</accession>
<sequence>MPKTQLTSEALRTPNGVFSQATTIEATGRLVFVSGMTARRPDGSIAGVGDVAEQTRQVLDNVQAAVAAAGGTLDDVCRVDVYVRNMEDFAKIHEVRARYFREPLPASTLVEVSKLADPDYLIEISAIAVIP</sequence>
<name>A0A561BY46_9ACTN</name>
<evidence type="ECO:0000256" key="1">
    <source>
        <dbReference type="ARBA" id="ARBA00010552"/>
    </source>
</evidence>
<comment type="caution">
    <text evidence="2">The sequence shown here is derived from an EMBL/GenBank/DDBJ whole genome shotgun (WGS) entry which is preliminary data.</text>
</comment>
<gene>
    <name evidence="2" type="ORF">FB561_4927</name>
</gene>
<proteinExistence type="inferred from homology"/>
<dbReference type="Gene3D" id="3.30.1330.40">
    <property type="entry name" value="RutC-like"/>
    <property type="match status" value="1"/>
</dbReference>
<evidence type="ECO:0000313" key="2">
    <source>
        <dbReference type="EMBL" id="TWD83758.1"/>
    </source>
</evidence>
<protein>
    <submittedName>
        <fullName evidence="2">Reactive intermediate/imine deaminase</fullName>
    </submittedName>
</protein>
<evidence type="ECO:0000313" key="3">
    <source>
        <dbReference type="Proteomes" id="UP000318380"/>
    </source>
</evidence>
<comment type="similarity">
    <text evidence="1">Belongs to the RutC family.</text>
</comment>